<dbReference type="NCBIfam" id="TIGR03425">
    <property type="entry name" value="urea_degr_2"/>
    <property type="match status" value="1"/>
</dbReference>
<name>A0AAW4P3I6_9GAMM</name>
<protein>
    <submittedName>
        <fullName evidence="2">Urea carboxylase-associated family protein</fullName>
    </submittedName>
</protein>
<evidence type="ECO:0000313" key="2">
    <source>
        <dbReference type="EMBL" id="MBW5893903.1"/>
    </source>
</evidence>
<dbReference type="InterPro" id="IPR017792">
    <property type="entry name" value="UAAP1"/>
</dbReference>
<dbReference type="AlphaFoldDB" id="A0AAW4P3I6"/>
<dbReference type="RefSeq" id="WP_219680916.1">
    <property type="nucleotide sequence ID" value="NZ_JAESHX010000085.1"/>
</dbReference>
<organism evidence="2 3">
    <name type="scientific">Pectobacterium polaris</name>
    <dbReference type="NCBI Taxonomy" id="2042057"/>
    <lineage>
        <taxon>Bacteria</taxon>
        <taxon>Pseudomonadati</taxon>
        <taxon>Pseudomonadota</taxon>
        <taxon>Gammaproteobacteria</taxon>
        <taxon>Enterobacterales</taxon>
        <taxon>Pectobacteriaceae</taxon>
        <taxon>Pectobacterium</taxon>
    </lineage>
</organism>
<proteinExistence type="predicted"/>
<dbReference type="PANTHER" id="PTHR31527">
    <property type="entry name" value="RE64534P"/>
    <property type="match status" value="1"/>
</dbReference>
<reference evidence="2" key="2">
    <citation type="submission" date="2021-01" db="EMBL/GenBank/DDBJ databases">
        <authorList>
            <person name="Vargas Peralta D."/>
        </authorList>
    </citation>
    <scope>NUCLEOTIDE SEQUENCE</scope>
    <source>
        <strain evidence="2">A3</strain>
    </source>
</reference>
<dbReference type="InterPro" id="IPR018959">
    <property type="entry name" value="DUF1989"/>
</dbReference>
<reference evidence="2" key="1">
    <citation type="journal article" date="2021" name="bioRxiv">
        <title>Identification of Pectobacterium species isolated from the soft rot of tetecho (Neobuxbaumia tetetzo), a columnar cactus, and associated metagenomics.</title>
        <authorList>
            <person name="Vargas-Peralta D."/>
            <person name="Narvaez-Barragan D.A."/>
            <person name="de Sandozequi A."/>
            <person name="Romero-Gutierrez M.F."/>
            <person name="Segovia L."/>
            <person name="Martinez-Anaya C."/>
            <person name="Alcaraz L.D."/>
            <person name="de la Torre Almaraz R."/>
        </authorList>
    </citation>
    <scope>NUCLEOTIDE SEQUENCE</scope>
    <source>
        <strain evidence="2">A3</strain>
    </source>
</reference>
<dbReference type="PANTHER" id="PTHR31527:SF0">
    <property type="entry name" value="RE64534P"/>
    <property type="match status" value="1"/>
</dbReference>
<evidence type="ECO:0000259" key="1">
    <source>
        <dbReference type="Pfam" id="PF09347"/>
    </source>
</evidence>
<comment type="caution">
    <text evidence="2">The sequence shown here is derived from an EMBL/GenBank/DDBJ whole genome shotgun (WGS) entry which is preliminary data.</text>
</comment>
<gene>
    <name evidence="2" type="ORF">IM880_16955</name>
</gene>
<dbReference type="EMBL" id="JAESHX010000085">
    <property type="protein sequence ID" value="MBW5893903.1"/>
    <property type="molecule type" value="Genomic_DNA"/>
</dbReference>
<dbReference type="Pfam" id="PF09347">
    <property type="entry name" value="DUF1989"/>
    <property type="match status" value="1"/>
</dbReference>
<dbReference type="Proteomes" id="UP000696310">
    <property type="component" value="Unassembled WGS sequence"/>
</dbReference>
<evidence type="ECO:0000313" key="3">
    <source>
        <dbReference type="Proteomes" id="UP000696310"/>
    </source>
</evidence>
<feature type="domain" description="DUF1989" evidence="1">
    <location>
        <begin position="20"/>
        <end position="192"/>
    </location>
</feature>
<sequence length="248" mass="27657">MTAIQTSTNTSTGRTTFDEEIVPGGGHTSFILKRGQILRIEDVEGGGNVGLLLFNAHQTSERLNLPDTLKGQHTARLTVGHCLYSDMGRVLAAIIAGTCGWHDSFGGVLNAQEVQEKYGQGRYQERRNGFFRNGMDNLLVEMGKWNLNLQDLLMTINLFSKVTVDAQGQFHFHANHSQVGDYIELYAPMDTLVVLTALQHPMDPNPTYAPQPIALTWIRADGEDVAAYCRAFREENARAFHNTERFCL</sequence>
<accession>A0AAW4P3I6</accession>